<keyword evidence="2" id="KW-0808">Transferase</keyword>
<evidence type="ECO:0000313" key="3">
    <source>
        <dbReference type="Proteomes" id="UP000019150"/>
    </source>
</evidence>
<dbReference type="InterPro" id="IPR000182">
    <property type="entry name" value="GNAT_dom"/>
</dbReference>
<dbReference type="GO" id="GO:0016747">
    <property type="term" value="F:acyltransferase activity, transferring groups other than amino-acyl groups"/>
    <property type="evidence" value="ECO:0007669"/>
    <property type="project" value="InterPro"/>
</dbReference>
<evidence type="ECO:0000313" key="2">
    <source>
        <dbReference type="EMBL" id="AHH16200.1"/>
    </source>
</evidence>
<gene>
    <name evidence="2" type="ORF">NONO_c13970</name>
</gene>
<dbReference type="Gene3D" id="3.40.630.30">
    <property type="match status" value="1"/>
</dbReference>
<sequence length="204" mass="22552">MEITVRPIVASQVRELSRVLGLAFDDDPMVRWCIPADRGRPRRAALMFEALIRHLYLPHGAVDAAFDEAGRIVGGAVWSPPGTWDSGSAQTLRMLPSLARAFRLRLAAAGMMSERMAKAHPHEPHWYLAIVGTDPAVRGKGYAHALLTPRLAHCDEIGSPAYLESSKFGNIAYYERFGFEQRGELDATAGGPLLWPMWRQSVTS</sequence>
<dbReference type="InterPro" id="IPR052523">
    <property type="entry name" value="Trichothecene_AcTrans"/>
</dbReference>
<protein>
    <submittedName>
        <fullName evidence="2">Putative acetyltransferase</fullName>
    </submittedName>
</protein>
<name>W5TA31_9NOCA</name>
<dbReference type="PANTHER" id="PTHR42791">
    <property type="entry name" value="GNAT FAMILY ACETYLTRANSFERASE"/>
    <property type="match status" value="1"/>
</dbReference>
<dbReference type="AlphaFoldDB" id="W5TA31"/>
<dbReference type="SUPFAM" id="SSF55729">
    <property type="entry name" value="Acyl-CoA N-acyltransferases (Nat)"/>
    <property type="match status" value="1"/>
</dbReference>
<feature type="domain" description="N-acetyltransferase" evidence="1">
    <location>
        <begin position="3"/>
        <end position="200"/>
    </location>
</feature>
<keyword evidence="3" id="KW-1185">Reference proteome</keyword>
<dbReference type="eggNOG" id="COG0456">
    <property type="taxonomic scope" value="Bacteria"/>
</dbReference>
<dbReference type="Proteomes" id="UP000019150">
    <property type="component" value="Chromosome"/>
</dbReference>
<proteinExistence type="predicted"/>
<organism evidence="2 3">
    <name type="scientific">Nocardia nova SH22a</name>
    <dbReference type="NCBI Taxonomy" id="1415166"/>
    <lineage>
        <taxon>Bacteria</taxon>
        <taxon>Bacillati</taxon>
        <taxon>Actinomycetota</taxon>
        <taxon>Actinomycetes</taxon>
        <taxon>Mycobacteriales</taxon>
        <taxon>Nocardiaceae</taxon>
        <taxon>Nocardia</taxon>
    </lineage>
</organism>
<dbReference type="PATRIC" id="fig|1415166.3.peg.1420"/>
<dbReference type="OrthoDB" id="7057833at2"/>
<dbReference type="RefSeq" id="WP_025347720.1">
    <property type="nucleotide sequence ID" value="NZ_CP006850.1"/>
</dbReference>
<evidence type="ECO:0000259" key="1">
    <source>
        <dbReference type="PROSITE" id="PS51186"/>
    </source>
</evidence>
<dbReference type="HOGENOM" id="CLU_060131_7_2_11"/>
<dbReference type="Pfam" id="PF00583">
    <property type="entry name" value="Acetyltransf_1"/>
    <property type="match status" value="1"/>
</dbReference>
<dbReference type="KEGG" id="nno:NONO_c13970"/>
<dbReference type="CDD" id="cd04301">
    <property type="entry name" value="NAT_SF"/>
    <property type="match status" value="1"/>
</dbReference>
<dbReference type="InterPro" id="IPR016181">
    <property type="entry name" value="Acyl_CoA_acyltransferase"/>
</dbReference>
<dbReference type="EMBL" id="CP006850">
    <property type="protein sequence ID" value="AHH16200.1"/>
    <property type="molecule type" value="Genomic_DNA"/>
</dbReference>
<reference evidence="2 3" key="1">
    <citation type="journal article" date="2014" name="Appl. Environ. Microbiol.">
        <title>Insights into the Microbial Degradation of Rubber and Gutta-Percha by Analysis of the Complete Genome of Nocardia nova SH22a.</title>
        <authorList>
            <person name="Luo Q."/>
            <person name="Hiessl S."/>
            <person name="Poehlein A."/>
            <person name="Daniel R."/>
            <person name="Steinbuchel A."/>
        </authorList>
    </citation>
    <scope>NUCLEOTIDE SEQUENCE [LARGE SCALE GENOMIC DNA]</scope>
    <source>
        <strain evidence="2">SH22a</strain>
    </source>
</reference>
<accession>W5TA31</accession>
<dbReference type="PROSITE" id="PS51186">
    <property type="entry name" value="GNAT"/>
    <property type="match status" value="1"/>
</dbReference>
<dbReference type="PANTHER" id="PTHR42791:SF1">
    <property type="entry name" value="N-ACETYLTRANSFERASE DOMAIN-CONTAINING PROTEIN"/>
    <property type="match status" value="1"/>
</dbReference>
<dbReference type="STRING" id="1415166.NONO_c13970"/>